<dbReference type="InterPro" id="IPR020846">
    <property type="entry name" value="MFS_dom"/>
</dbReference>
<evidence type="ECO:0000256" key="1">
    <source>
        <dbReference type="ARBA" id="ARBA00004141"/>
    </source>
</evidence>
<dbReference type="OrthoDB" id="2985014at2759"/>
<keyword evidence="10" id="KW-1185">Reference proteome</keyword>
<reference evidence="10" key="1">
    <citation type="submission" date="2015-02" db="EMBL/GenBank/DDBJ databases">
        <title>Genome sequencing for Strongylocentrotus purpuratus.</title>
        <authorList>
            <person name="Murali S."/>
            <person name="Liu Y."/>
            <person name="Vee V."/>
            <person name="English A."/>
            <person name="Wang M."/>
            <person name="Skinner E."/>
            <person name="Han Y."/>
            <person name="Muzny D.M."/>
            <person name="Worley K.C."/>
            <person name="Gibbs R.A."/>
        </authorList>
    </citation>
    <scope>NUCLEOTIDE SEQUENCE</scope>
</reference>
<accession>A0A7M7HGK9</accession>
<evidence type="ECO:0000313" key="9">
    <source>
        <dbReference type="EnsemblMetazoa" id="XP_011664260"/>
    </source>
</evidence>
<dbReference type="InterPro" id="IPR011701">
    <property type="entry name" value="MFS"/>
</dbReference>
<dbReference type="GeneID" id="585959"/>
<keyword evidence="3 7" id="KW-0812">Transmembrane</keyword>
<organism evidence="9 10">
    <name type="scientific">Strongylocentrotus purpuratus</name>
    <name type="common">Purple sea urchin</name>
    <dbReference type="NCBI Taxonomy" id="7668"/>
    <lineage>
        <taxon>Eukaryota</taxon>
        <taxon>Metazoa</taxon>
        <taxon>Echinodermata</taxon>
        <taxon>Eleutherozoa</taxon>
        <taxon>Echinozoa</taxon>
        <taxon>Echinoidea</taxon>
        <taxon>Euechinoidea</taxon>
        <taxon>Echinacea</taxon>
        <taxon>Camarodonta</taxon>
        <taxon>Echinidea</taxon>
        <taxon>Strongylocentrotidae</taxon>
        <taxon>Strongylocentrotus</taxon>
    </lineage>
</organism>
<dbReference type="InParanoid" id="A0A7M7HGK9"/>
<dbReference type="Pfam" id="PF07690">
    <property type="entry name" value="MFS_1"/>
    <property type="match status" value="1"/>
</dbReference>
<dbReference type="PANTHER" id="PTHR11662:SF399">
    <property type="entry name" value="FI19708P1-RELATED"/>
    <property type="match status" value="1"/>
</dbReference>
<dbReference type="FunFam" id="1.20.1250.20:FF:000423">
    <property type="entry name" value="Putative inorganic phosphate cotransporter-like Protein"/>
    <property type="match status" value="1"/>
</dbReference>
<feature type="transmembrane region" description="Helical" evidence="7">
    <location>
        <begin position="407"/>
        <end position="431"/>
    </location>
</feature>
<dbReference type="RefSeq" id="XP_011664260.2">
    <property type="nucleotide sequence ID" value="XM_011665958.2"/>
</dbReference>
<feature type="transmembrane region" description="Helical" evidence="7">
    <location>
        <begin position="117"/>
        <end position="137"/>
    </location>
</feature>
<evidence type="ECO:0000256" key="7">
    <source>
        <dbReference type="SAM" id="Phobius"/>
    </source>
</evidence>
<dbReference type="GO" id="GO:0022857">
    <property type="term" value="F:transmembrane transporter activity"/>
    <property type="evidence" value="ECO:0000318"/>
    <property type="project" value="GO_Central"/>
</dbReference>
<dbReference type="OMA" id="WISTIIC"/>
<keyword evidence="5 7" id="KW-1133">Transmembrane helix</keyword>
<comment type="subcellular location">
    <subcellularLocation>
        <location evidence="1">Membrane</location>
        <topology evidence="1">Multi-pass membrane protein</topology>
    </subcellularLocation>
</comment>
<feature type="transmembrane region" description="Helical" evidence="7">
    <location>
        <begin position="310"/>
        <end position="328"/>
    </location>
</feature>
<dbReference type="Proteomes" id="UP000007110">
    <property type="component" value="Unassembled WGS sequence"/>
</dbReference>
<feature type="domain" description="Major facilitator superfamily (MFS) profile" evidence="8">
    <location>
        <begin position="18"/>
        <end position="466"/>
    </location>
</feature>
<dbReference type="PANTHER" id="PTHR11662">
    <property type="entry name" value="SOLUTE CARRIER FAMILY 17"/>
    <property type="match status" value="1"/>
</dbReference>
<keyword evidence="4" id="KW-0769">Symport</keyword>
<feature type="transmembrane region" description="Helical" evidence="7">
    <location>
        <begin position="375"/>
        <end position="395"/>
    </location>
</feature>
<dbReference type="GO" id="GO:0016324">
    <property type="term" value="C:apical plasma membrane"/>
    <property type="evidence" value="ECO:0000318"/>
    <property type="project" value="GO_Central"/>
</dbReference>
<dbReference type="KEGG" id="spu:585959"/>
<sequence>MPSPHIGHISRRWLFAFLAFLGISCLHILRLNISVVIATIVKTNNSTHSQSRDSNISTQMCFSAEEREVDSLSKENKQAEFEWSSHTQELLLASFYIGYAIMQAPVGWMADTFGGKWLFAAGVIVSAILNIVGPVVLRASLPLFFATRVVSGMAEAVAFPASNTLTTKWAPDNEKTTMTSLIVSGSGFGSAVGQFFSGMVCSFIGWEASFYIFGGACLLWVLLWAFLVFEDPGVHPYISVEERNKIEENRSRRSNIKLKAIIPFRSIVTSLPVIAWGVSMVTIAGFVVFILLTNLPLYMKHVQRLDTVKIGYLLPIPFAAHCVMMLVASSLSDMLIRKKLLGVTQTRKLITNIGAVVTSGSLLAVSHVGCSQLKAVALMTTAMGGVGIAFAGIFVNAQDLAPRFAGTLFGIGNAFSVSTGFIGPLIVGLLTEDQSAPEGWRNVFYMAAGLSLFGAIFFQLFGSGLEQDWAKYNSGTQFDNLDDAACEKMDLKTIGDEKCDHFTDTDV</sequence>
<feature type="transmembrane region" description="Helical" evidence="7">
    <location>
        <begin position="181"/>
        <end position="205"/>
    </location>
</feature>
<dbReference type="EnsemblMetazoa" id="XM_011665958">
    <property type="protein sequence ID" value="XP_011664260"/>
    <property type="gene ID" value="LOC585959"/>
</dbReference>
<evidence type="ECO:0000259" key="8">
    <source>
        <dbReference type="PROSITE" id="PS50850"/>
    </source>
</evidence>
<evidence type="ECO:0000256" key="5">
    <source>
        <dbReference type="ARBA" id="ARBA00022989"/>
    </source>
</evidence>
<dbReference type="FunFam" id="1.20.1250.20:FF:000003">
    <property type="entry name" value="Solute carrier family 17 member 3"/>
    <property type="match status" value="1"/>
</dbReference>
<feature type="transmembrane region" description="Helical" evidence="7">
    <location>
        <begin position="267"/>
        <end position="290"/>
    </location>
</feature>
<dbReference type="PROSITE" id="PS50850">
    <property type="entry name" value="MFS"/>
    <property type="match status" value="1"/>
</dbReference>
<reference evidence="9" key="2">
    <citation type="submission" date="2021-01" db="UniProtKB">
        <authorList>
            <consortium name="EnsemblMetazoa"/>
        </authorList>
    </citation>
    <scope>IDENTIFICATION</scope>
</reference>
<proteinExistence type="predicted"/>
<evidence type="ECO:0000256" key="2">
    <source>
        <dbReference type="ARBA" id="ARBA00022448"/>
    </source>
</evidence>
<dbReference type="InterPro" id="IPR036259">
    <property type="entry name" value="MFS_trans_sf"/>
</dbReference>
<evidence type="ECO:0000256" key="3">
    <source>
        <dbReference type="ARBA" id="ARBA00022692"/>
    </source>
</evidence>
<name>A0A7M7HGK9_STRPU</name>
<dbReference type="SUPFAM" id="SSF103473">
    <property type="entry name" value="MFS general substrate transporter"/>
    <property type="match status" value="1"/>
</dbReference>
<dbReference type="AlphaFoldDB" id="A0A7M7HGK9"/>
<feature type="transmembrane region" description="Helical" evidence="7">
    <location>
        <begin position="443"/>
        <end position="461"/>
    </location>
</feature>
<dbReference type="GO" id="GO:0015293">
    <property type="term" value="F:symporter activity"/>
    <property type="evidence" value="ECO:0007669"/>
    <property type="project" value="UniProtKB-KW"/>
</dbReference>
<evidence type="ECO:0000256" key="4">
    <source>
        <dbReference type="ARBA" id="ARBA00022847"/>
    </source>
</evidence>
<keyword evidence="2" id="KW-0813">Transport</keyword>
<evidence type="ECO:0000313" key="10">
    <source>
        <dbReference type="Proteomes" id="UP000007110"/>
    </source>
</evidence>
<protein>
    <recommendedName>
        <fullName evidence="8">Major facilitator superfamily (MFS) profile domain-containing protein</fullName>
    </recommendedName>
</protein>
<feature type="transmembrane region" description="Helical" evidence="7">
    <location>
        <begin position="211"/>
        <end position="229"/>
    </location>
</feature>
<dbReference type="InterPro" id="IPR050382">
    <property type="entry name" value="MFS_Na/Anion_cotransporter"/>
</dbReference>
<keyword evidence="6 7" id="KW-0472">Membrane</keyword>
<evidence type="ECO:0000256" key="6">
    <source>
        <dbReference type="ARBA" id="ARBA00023136"/>
    </source>
</evidence>
<dbReference type="Gene3D" id="1.20.1250.20">
    <property type="entry name" value="MFS general substrate transporter like domains"/>
    <property type="match status" value="2"/>
</dbReference>
<feature type="transmembrane region" description="Helical" evidence="7">
    <location>
        <begin position="349"/>
        <end position="369"/>
    </location>
</feature>